<dbReference type="Gene3D" id="3.40.30.10">
    <property type="entry name" value="Glutaredoxin"/>
    <property type="match status" value="1"/>
</dbReference>
<dbReference type="PANTHER" id="PTHR43110:SF1">
    <property type="entry name" value="THIOL PEROXIDASE"/>
    <property type="match status" value="1"/>
</dbReference>
<dbReference type="HAMAP" id="MF_00269">
    <property type="entry name" value="Tpx"/>
    <property type="match status" value="1"/>
</dbReference>
<evidence type="ECO:0000256" key="4">
    <source>
        <dbReference type="ARBA" id="ARBA00023157"/>
    </source>
</evidence>
<dbReference type="InterPro" id="IPR036249">
    <property type="entry name" value="Thioredoxin-like_sf"/>
</dbReference>
<dbReference type="Pfam" id="PF08534">
    <property type="entry name" value="Redoxin"/>
    <property type="match status" value="1"/>
</dbReference>
<dbReference type="PROSITE" id="PS51352">
    <property type="entry name" value="THIOREDOXIN_2"/>
    <property type="match status" value="1"/>
</dbReference>
<dbReference type="SUPFAM" id="SSF52833">
    <property type="entry name" value="Thioredoxin-like"/>
    <property type="match status" value="1"/>
</dbReference>
<dbReference type="AlphaFoldDB" id="A0A1H9SXL4"/>
<evidence type="ECO:0000256" key="1">
    <source>
        <dbReference type="ARBA" id="ARBA00022559"/>
    </source>
</evidence>
<keyword evidence="2" id="KW-0049">Antioxidant</keyword>
<dbReference type="CDD" id="cd03014">
    <property type="entry name" value="PRX_Atyp2cys"/>
    <property type="match status" value="1"/>
</dbReference>
<evidence type="ECO:0000256" key="3">
    <source>
        <dbReference type="ARBA" id="ARBA00023002"/>
    </source>
</evidence>
<feature type="non-terminal residue" evidence="7">
    <location>
        <position position="1"/>
    </location>
</feature>
<sequence>ILGRPRPLSGHRRAAPSHHGCCVAYTLIWEEPGNPVHTIGELPAVGSTAPDFDLVGADLSDIKLSDFSGRRVVLNIFPSLDTDTCARSVRRFNELAAGLDNTTVLCISKDLPFAAGRFCTAEGIENVLTASAFRTHRFSEDYGVRLVDGPLAGLFARSVVVVDESGKVAYTQLVSEIADEPDYDKALAALK</sequence>
<name>A0A1H9SXL4_9ACTN</name>
<keyword evidence="1 7" id="KW-0575">Peroxidase</keyword>
<dbReference type="InterPro" id="IPR013766">
    <property type="entry name" value="Thioredoxin_domain"/>
</dbReference>
<keyword evidence="8" id="KW-1185">Reference proteome</keyword>
<keyword evidence="5" id="KW-0676">Redox-active center</keyword>
<dbReference type="PROSITE" id="PS01265">
    <property type="entry name" value="TPX"/>
    <property type="match status" value="1"/>
</dbReference>
<gene>
    <name evidence="7" type="ORF">SAMN05443377_1171</name>
</gene>
<accession>A0A1H9SXL4</accession>
<dbReference type="InterPro" id="IPR013740">
    <property type="entry name" value="Redoxin"/>
</dbReference>
<dbReference type="PANTHER" id="PTHR43110">
    <property type="entry name" value="THIOL PEROXIDASE"/>
    <property type="match status" value="1"/>
</dbReference>
<dbReference type="NCBIfam" id="NF001808">
    <property type="entry name" value="PRK00522.1"/>
    <property type="match status" value="1"/>
</dbReference>
<dbReference type="STRING" id="64702.SAMN05443377_1171"/>
<keyword evidence="4" id="KW-1015">Disulfide bond</keyword>
<evidence type="ECO:0000256" key="5">
    <source>
        <dbReference type="ARBA" id="ARBA00023284"/>
    </source>
</evidence>
<evidence type="ECO:0000256" key="2">
    <source>
        <dbReference type="ARBA" id="ARBA00022862"/>
    </source>
</evidence>
<keyword evidence="3" id="KW-0560">Oxidoreductase</keyword>
<dbReference type="InterPro" id="IPR050455">
    <property type="entry name" value="Tpx_Peroxidase_subfamily"/>
</dbReference>
<evidence type="ECO:0000259" key="6">
    <source>
        <dbReference type="PROSITE" id="PS51352"/>
    </source>
</evidence>
<dbReference type="InterPro" id="IPR002065">
    <property type="entry name" value="TPX"/>
</dbReference>
<dbReference type="InterPro" id="IPR018219">
    <property type="entry name" value="Tpx_CS"/>
</dbReference>
<reference evidence="7 8" key="1">
    <citation type="submission" date="2016-10" db="EMBL/GenBank/DDBJ databases">
        <authorList>
            <person name="de Groot N.N."/>
        </authorList>
    </citation>
    <scope>NUCLEOTIDE SEQUENCE [LARGE SCALE GENOMIC DNA]</scope>
    <source>
        <strain evidence="7 8">DSM 16859</strain>
    </source>
</reference>
<evidence type="ECO:0000313" key="8">
    <source>
        <dbReference type="Proteomes" id="UP000198815"/>
    </source>
</evidence>
<proteinExistence type="inferred from homology"/>
<dbReference type="EMBL" id="FOGZ01000017">
    <property type="protein sequence ID" value="SER89740.1"/>
    <property type="molecule type" value="Genomic_DNA"/>
</dbReference>
<protein>
    <submittedName>
        <fullName evidence="7">Thiol peroxidase, atypical 2-Cys peroxiredoxin</fullName>
    </submittedName>
</protein>
<dbReference type="GO" id="GO:0008379">
    <property type="term" value="F:thioredoxin peroxidase activity"/>
    <property type="evidence" value="ECO:0007669"/>
    <property type="project" value="InterPro"/>
</dbReference>
<dbReference type="Proteomes" id="UP000198815">
    <property type="component" value="Unassembled WGS sequence"/>
</dbReference>
<organism evidence="7 8">
    <name type="scientific">Propionibacterium cyclohexanicum</name>
    <dbReference type="NCBI Taxonomy" id="64702"/>
    <lineage>
        <taxon>Bacteria</taxon>
        <taxon>Bacillati</taxon>
        <taxon>Actinomycetota</taxon>
        <taxon>Actinomycetes</taxon>
        <taxon>Propionibacteriales</taxon>
        <taxon>Propionibacteriaceae</taxon>
        <taxon>Propionibacterium</taxon>
    </lineage>
</organism>
<feature type="domain" description="Thioredoxin" evidence="6">
    <location>
        <begin position="43"/>
        <end position="191"/>
    </location>
</feature>
<evidence type="ECO:0000313" key="7">
    <source>
        <dbReference type="EMBL" id="SER89740.1"/>
    </source>
</evidence>